<dbReference type="STRING" id="1843580.A7D17_08250"/>
<organism evidence="8 9">
    <name type="scientific">Xanthomonas floridensis</name>
    <dbReference type="NCBI Taxonomy" id="1843580"/>
    <lineage>
        <taxon>Bacteria</taxon>
        <taxon>Pseudomonadati</taxon>
        <taxon>Pseudomonadota</taxon>
        <taxon>Gammaproteobacteria</taxon>
        <taxon>Lysobacterales</taxon>
        <taxon>Lysobacteraceae</taxon>
        <taxon>Xanthomonas</taxon>
    </lineage>
</organism>
<evidence type="ECO:0000256" key="1">
    <source>
        <dbReference type="ARBA" id="ARBA00004236"/>
    </source>
</evidence>
<gene>
    <name evidence="8" type="ORF">A7D17_08250</name>
    <name evidence="7" type="ORF">VB146_08135</name>
</gene>
<reference evidence="7 10" key="2">
    <citation type="submission" date="2023-12" db="EMBL/GenBank/DDBJ databases">
        <title>Genome sequencing of Xanthomonas floridensis.</title>
        <authorList>
            <person name="Greer S."/>
            <person name="Harrison J."/>
            <person name="Grant M."/>
            <person name="Vicente J."/>
            <person name="Studholme D."/>
        </authorList>
    </citation>
    <scope>NUCLEOTIDE SEQUENCE [LARGE SCALE GENOMIC DNA]</scope>
    <source>
        <strain evidence="7 10">WHRI 8848</strain>
    </source>
</reference>
<dbReference type="RefSeq" id="WP_064510872.1">
    <property type="nucleotide sequence ID" value="NZ_JAYFSN010000007.1"/>
</dbReference>
<evidence type="ECO:0000256" key="5">
    <source>
        <dbReference type="ARBA" id="ARBA00023136"/>
    </source>
</evidence>
<dbReference type="AlphaFoldDB" id="A0A1A9M5E0"/>
<dbReference type="OrthoDB" id="9777873at2"/>
<dbReference type="InterPro" id="IPR001173">
    <property type="entry name" value="Glyco_trans_2-like"/>
</dbReference>
<dbReference type="Pfam" id="PF00535">
    <property type="entry name" value="Glycos_transf_2"/>
    <property type="match status" value="1"/>
</dbReference>
<comment type="caution">
    <text evidence="8">The sequence shown here is derived from an EMBL/GenBank/DDBJ whole genome shotgun (WGS) entry which is preliminary data.</text>
</comment>
<name>A0A1A9M5E0_9XANT</name>
<dbReference type="EMBL" id="LXNG01000056">
    <property type="protein sequence ID" value="OAG65694.1"/>
    <property type="molecule type" value="Genomic_DNA"/>
</dbReference>
<dbReference type="Gene3D" id="3.90.550.10">
    <property type="entry name" value="Spore Coat Polysaccharide Biosynthesis Protein SpsA, Chain A"/>
    <property type="match status" value="1"/>
</dbReference>
<keyword evidence="3 7" id="KW-0328">Glycosyltransferase</keyword>
<proteinExistence type="predicted"/>
<comment type="subcellular location">
    <subcellularLocation>
        <location evidence="1">Cell membrane</location>
    </subcellularLocation>
</comment>
<dbReference type="GO" id="GO:0005886">
    <property type="term" value="C:plasma membrane"/>
    <property type="evidence" value="ECO:0007669"/>
    <property type="project" value="UniProtKB-SubCell"/>
</dbReference>
<evidence type="ECO:0000313" key="9">
    <source>
        <dbReference type="Proteomes" id="UP000077659"/>
    </source>
</evidence>
<dbReference type="SUPFAM" id="SSF53448">
    <property type="entry name" value="Nucleotide-diphospho-sugar transferases"/>
    <property type="match status" value="1"/>
</dbReference>
<dbReference type="Proteomes" id="UP001303614">
    <property type="component" value="Unassembled WGS sequence"/>
</dbReference>
<evidence type="ECO:0000256" key="2">
    <source>
        <dbReference type="ARBA" id="ARBA00022475"/>
    </source>
</evidence>
<dbReference type="PANTHER" id="PTHR43646:SF2">
    <property type="entry name" value="GLYCOSYLTRANSFERASE 2-LIKE DOMAIN-CONTAINING PROTEIN"/>
    <property type="match status" value="1"/>
</dbReference>
<dbReference type="EC" id="2.4.-.-" evidence="7"/>
<evidence type="ECO:0000313" key="10">
    <source>
        <dbReference type="Proteomes" id="UP001303614"/>
    </source>
</evidence>
<keyword evidence="2" id="KW-1003">Cell membrane</keyword>
<evidence type="ECO:0000313" key="8">
    <source>
        <dbReference type="EMBL" id="OAG65694.1"/>
    </source>
</evidence>
<sequence length="222" mass="23462">MIAVIIPAHNEAECMGACLASVFRAAAHPELDEPVEVIVAVDRCTDATAELALALGARVVDVPTPGGVGIARAAAASQAIALGADWLAVTDADSRVPTDWLLEQRRAGTGVFCGVVEVEDWLDYSDEVRHRFEQTQPTGEGHGRIHGANLGVSTALYQQCGGFPALTCSEDVALVHALQAIKASIAWSPRSVVWTSARRHARALGGFSDFLKQLEALPFVPA</sequence>
<dbReference type="Proteomes" id="UP000077659">
    <property type="component" value="Unassembled WGS sequence"/>
</dbReference>
<dbReference type="GO" id="GO:0016757">
    <property type="term" value="F:glycosyltransferase activity"/>
    <property type="evidence" value="ECO:0007669"/>
    <property type="project" value="UniProtKB-KW"/>
</dbReference>
<evidence type="ECO:0000259" key="6">
    <source>
        <dbReference type="Pfam" id="PF00535"/>
    </source>
</evidence>
<dbReference type="PANTHER" id="PTHR43646">
    <property type="entry name" value="GLYCOSYLTRANSFERASE"/>
    <property type="match status" value="1"/>
</dbReference>
<keyword evidence="10" id="KW-1185">Reference proteome</keyword>
<keyword evidence="5" id="KW-0472">Membrane</keyword>
<keyword evidence="4 8" id="KW-0808">Transferase</keyword>
<reference evidence="8 9" key="1">
    <citation type="submission" date="2016-05" db="EMBL/GenBank/DDBJ databases">
        <title>Pathogenic, phenotypic and molecular characterisation of Xanthomonas nasturtii sp. nov. and Xanthomonas floridensis sp. nov., new species of Xanthomonas associated with watercress production in Florida.</title>
        <authorList>
            <person name="Vicente J.G."/>
            <person name="Rothwell S."/>
            <person name="Holub E.B."/>
            <person name="Studholme D.J."/>
        </authorList>
    </citation>
    <scope>NUCLEOTIDE SEQUENCE [LARGE SCALE GENOMIC DNA]</scope>
    <source>
        <strain evidence="8 9">WHRI 8848</strain>
    </source>
</reference>
<evidence type="ECO:0000256" key="3">
    <source>
        <dbReference type="ARBA" id="ARBA00022676"/>
    </source>
</evidence>
<dbReference type="InterPro" id="IPR029044">
    <property type="entry name" value="Nucleotide-diphossugar_trans"/>
</dbReference>
<evidence type="ECO:0000256" key="4">
    <source>
        <dbReference type="ARBA" id="ARBA00022679"/>
    </source>
</evidence>
<evidence type="ECO:0000313" key="7">
    <source>
        <dbReference type="EMBL" id="MEA5123825.1"/>
    </source>
</evidence>
<dbReference type="EMBL" id="JAYFSO010000008">
    <property type="protein sequence ID" value="MEA5123825.1"/>
    <property type="molecule type" value="Genomic_DNA"/>
</dbReference>
<feature type="domain" description="Glycosyltransferase 2-like" evidence="6">
    <location>
        <begin position="4"/>
        <end position="104"/>
    </location>
</feature>
<accession>A0A1A9M5E0</accession>
<protein>
    <submittedName>
        <fullName evidence="8">Glycosyl transferase</fullName>
    </submittedName>
    <submittedName>
        <fullName evidence="7">Glycosyltransferase</fullName>
        <ecNumber evidence="7">2.4.-.-</ecNumber>
    </submittedName>
</protein>